<feature type="region of interest" description="Disordered" evidence="1">
    <location>
        <begin position="1"/>
        <end position="23"/>
    </location>
</feature>
<proteinExistence type="predicted"/>
<dbReference type="InParanoid" id="A0A1Y2G681"/>
<gene>
    <name evidence="3" type="ORF">BCR41DRAFT_365699</name>
</gene>
<accession>A0A1Y2G681</accession>
<feature type="compositionally biased region" description="Polar residues" evidence="1">
    <location>
        <begin position="145"/>
        <end position="162"/>
    </location>
</feature>
<dbReference type="AlphaFoldDB" id="A0A1Y2G681"/>
<dbReference type="Proteomes" id="UP000193648">
    <property type="component" value="Unassembled WGS sequence"/>
</dbReference>
<evidence type="ECO:0000256" key="1">
    <source>
        <dbReference type="SAM" id="MobiDB-lite"/>
    </source>
</evidence>
<keyword evidence="4" id="KW-1185">Reference proteome</keyword>
<feature type="region of interest" description="Disordered" evidence="1">
    <location>
        <begin position="141"/>
        <end position="177"/>
    </location>
</feature>
<comment type="caution">
    <text evidence="3">The sequence shown here is derived from an EMBL/GenBank/DDBJ whole genome shotgun (WGS) entry which is preliminary data.</text>
</comment>
<protein>
    <recommendedName>
        <fullName evidence="5">Transmembrane protein</fullName>
    </recommendedName>
</protein>
<name>A0A1Y2G681_9FUNG</name>
<feature type="transmembrane region" description="Helical" evidence="2">
    <location>
        <begin position="76"/>
        <end position="101"/>
    </location>
</feature>
<sequence>MSIQHSTQVFYDPKSLTSSSPCSTKIVQSPTQFSPESYSQSSRSFQLGGTCFTVEDHPLIVALLQSSSAASKTVSMYLLSAIWTAVQSLAWIALVQGLVWIQTLGPMIMHWDSFLLGAVFLTMTINLDVLDERLYPNLVPKRQQPKSQPIPSASTVQQQFHQNPGFGSPSRSSSNGSKKVTFDEQVMVLGTAAQQGVTPISTVGINCFDAFVPLSESPTGLSTVFNFSSLDRQVEATVLLKQMQREERAQYPHMARSYVGPPTIIFESPSSSRSSSCQSSIRSVSSDSSDRESNRPSRSTSARLAALFHPHSADNNQSHGCSSNNNSNSRKLVRRIIKRQINQRQAGEKMSMADPVTTISLSDSEYQPVQHQRKTLAQRLGLKKIKKSL</sequence>
<evidence type="ECO:0000313" key="3">
    <source>
        <dbReference type="EMBL" id="ORY93662.1"/>
    </source>
</evidence>
<keyword evidence="2" id="KW-0812">Transmembrane</keyword>
<organism evidence="3 4">
    <name type="scientific">Lobosporangium transversale</name>
    <dbReference type="NCBI Taxonomy" id="64571"/>
    <lineage>
        <taxon>Eukaryota</taxon>
        <taxon>Fungi</taxon>
        <taxon>Fungi incertae sedis</taxon>
        <taxon>Mucoromycota</taxon>
        <taxon>Mortierellomycotina</taxon>
        <taxon>Mortierellomycetes</taxon>
        <taxon>Mortierellales</taxon>
        <taxon>Mortierellaceae</taxon>
        <taxon>Lobosporangium</taxon>
    </lineage>
</organism>
<feature type="compositionally biased region" description="Low complexity" evidence="1">
    <location>
        <begin position="268"/>
        <end position="287"/>
    </location>
</feature>
<evidence type="ECO:0000256" key="2">
    <source>
        <dbReference type="SAM" id="Phobius"/>
    </source>
</evidence>
<feature type="region of interest" description="Disordered" evidence="1">
    <location>
        <begin position="268"/>
        <end position="301"/>
    </location>
</feature>
<dbReference type="OrthoDB" id="2444085at2759"/>
<keyword evidence="2" id="KW-1133">Transmembrane helix</keyword>
<feature type="region of interest" description="Disordered" evidence="1">
    <location>
        <begin position="311"/>
        <end position="330"/>
    </location>
</feature>
<dbReference type="EMBL" id="MCFF01000096">
    <property type="protein sequence ID" value="ORY93662.1"/>
    <property type="molecule type" value="Genomic_DNA"/>
</dbReference>
<keyword evidence="2" id="KW-0472">Membrane</keyword>
<feature type="compositionally biased region" description="Low complexity" evidence="1">
    <location>
        <begin position="163"/>
        <end position="177"/>
    </location>
</feature>
<evidence type="ECO:0000313" key="4">
    <source>
        <dbReference type="Proteomes" id="UP000193648"/>
    </source>
</evidence>
<reference evidence="3 4" key="1">
    <citation type="submission" date="2016-07" db="EMBL/GenBank/DDBJ databases">
        <title>Pervasive Adenine N6-methylation of Active Genes in Fungi.</title>
        <authorList>
            <consortium name="DOE Joint Genome Institute"/>
            <person name="Mondo S.J."/>
            <person name="Dannebaum R.O."/>
            <person name="Kuo R.C."/>
            <person name="Labutti K."/>
            <person name="Haridas S."/>
            <person name="Kuo A."/>
            <person name="Salamov A."/>
            <person name="Ahrendt S.R."/>
            <person name="Lipzen A."/>
            <person name="Sullivan W."/>
            <person name="Andreopoulos W.B."/>
            <person name="Clum A."/>
            <person name="Lindquist E."/>
            <person name="Daum C."/>
            <person name="Ramamoorthy G.K."/>
            <person name="Gryganskyi A."/>
            <person name="Culley D."/>
            <person name="Magnuson J.K."/>
            <person name="James T.Y."/>
            <person name="O'Malley M.A."/>
            <person name="Stajich J.E."/>
            <person name="Spatafora J.W."/>
            <person name="Visel A."/>
            <person name="Grigoriev I.V."/>
        </authorList>
    </citation>
    <scope>NUCLEOTIDE SEQUENCE [LARGE SCALE GENOMIC DNA]</scope>
    <source>
        <strain evidence="3 4">NRRL 3116</strain>
    </source>
</reference>
<dbReference type="GeneID" id="33568025"/>
<dbReference type="RefSeq" id="XP_021875157.1">
    <property type="nucleotide sequence ID" value="XM_022026182.1"/>
</dbReference>
<evidence type="ECO:0008006" key="5">
    <source>
        <dbReference type="Google" id="ProtNLM"/>
    </source>
</evidence>